<organism evidence="6 7">
    <name type="scientific">Paraphoma chrysanthemicola</name>
    <dbReference type="NCBI Taxonomy" id="798071"/>
    <lineage>
        <taxon>Eukaryota</taxon>
        <taxon>Fungi</taxon>
        <taxon>Dikarya</taxon>
        <taxon>Ascomycota</taxon>
        <taxon>Pezizomycotina</taxon>
        <taxon>Dothideomycetes</taxon>
        <taxon>Pleosporomycetidae</taxon>
        <taxon>Pleosporales</taxon>
        <taxon>Pleosporineae</taxon>
        <taxon>Phaeosphaeriaceae</taxon>
        <taxon>Paraphoma</taxon>
    </lineage>
</organism>
<sequence>MKTARTSRRLIFQEHNHERFKHWRDVGQSSLLWVSADPGSGKSVLARYLVDEILQDSTKTLCYFFFKDGFADQQSITSCICALLHQLLIQRDDLITEALLDDVEKQGGISSASSYSLWSLFIRIAGSETAGEIICVIDALDECYEDDMSSWIYQIQKLFLGAHKPRLKMLFTSRPYQRIQWEFRALEDRLPTVHLRGEDEDEVGQITKEVDLVIRNRVKALGQRRRLKEDETRHVQGLLTAVPNRTYLWVTLTLYNLERMPAFTKGSALKLVTQIPRTVDEAYESILAKSVDEKKARRLLHIVLAAARPLTLNEISIALAIEEHHVVEEDLADYLEPVERFRDTLRDISGLLLIVVDKKAYLLHQTVREFLVEPLRQPDHLVPSRHSSPFVWKHSFRTGTSHKIMAESCFYYINMRVKRDQYQENDGVDEIAAFDHYAVNQWVKHFEQSDVDTSEPLAVAILQFCGQFTKRLYEAYEDLDPNSDSMPLLFCLYDEDFKDIDPSAVVPVLIVAAYLGLLKIVKLLVETTEVDINVRDVGFKFTPLEWAAYKERSTSNKEHVDLIRYLASFDDVELDGSVLQVDGTPKPEEFDRGWHAVVDVVLRSGKLDDVNWKDHLGRTALHWAASSGNMPLLRLLLAADGVDVNAREIDGTTPLITAVRQGNTEVVKMLVAVGQVNVNATNQRGITPLMCAGEQEMVHILLSSGRVDLETSLDRAIGWKSHHTLEALLIYATYKAHEVAPRLPTAKTSKIGLVDDTDDPYDFKIDRRKTENYALSDSYIEPDGEEEEARHLAVTMLTYLQDPSLWVRAPPQKHWGPIDFGIKTKMGKDYMQDEDWGTDSGSSWRSSRSSSCSSSWSSSGDCSVVSEEREWPLMFSECPW</sequence>
<dbReference type="Gene3D" id="3.40.50.300">
    <property type="entry name" value="P-loop containing nucleotide triphosphate hydrolases"/>
    <property type="match status" value="1"/>
</dbReference>
<keyword evidence="1" id="KW-0677">Repeat</keyword>
<dbReference type="SMART" id="SM00248">
    <property type="entry name" value="ANK"/>
    <property type="match status" value="5"/>
</dbReference>
<evidence type="ECO:0000256" key="3">
    <source>
        <dbReference type="SAM" id="MobiDB-lite"/>
    </source>
</evidence>
<accession>A0A8K0RKJ5</accession>
<dbReference type="InterPro" id="IPR002110">
    <property type="entry name" value="Ankyrin_rpt"/>
</dbReference>
<feature type="compositionally biased region" description="Low complexity" evidence="3">
    <location>
        <begin position="839"/>
        <end position="861"/>
    </location>
</feature>
<feature type="domain" description="GPI inositol-deacylase winged helix" evidence="4">
    <location>
        <begin position="284"/>
        <end position="377"/>
    </location>
</feature>
<dbReference type="Gene3D" id="1.25.40.20">
    <property type="entry name" value="Ankyrin repeat-containing domain"/>
    <property type="match status" value="2"/>
</dbReference>
<dbReference type="SUPFAM" id="SSF52540">
    <property type="entry name" value="P-loop containing nucleoside triphosphate hydrolases"/>
    <property type="match status" value="1"/>
</dbReference>
<dbReference type="PROSITE" id="PS50088">
    <property type="entry name" value="ANK_REPEAT"/>
    <property type="match status" value="2"/>
</dbReference>
<dbReference type="Pfam" id="PF22939">
    <property type="entry name" value="WHD_GPIID"/>
    <property type="match status" value="1"/>
</dbReference>
<dbReference type="SUPFAM" id="SSF48403">
    <property type="entry name" value="Ankyrin repeat"/>
    <property type="match status" value="1"/>
</dbReference>
<keyword evidence="7" id="KW-1185">Reference proteome</keyword>
<dbReference type="Pfam" id="PF12796">
    <property type="entry name" value="Ank_2"/>
    <property type="match status" value="1"/>
</dbReference>
<gene>
    <name evidence="6" type="ORF">FB567DRAFT_31362</name>
</gene>
<dbReference type="Pfam" id="PF24883">
    <property type="entry name" value="NPHP3_N"/>
    <property type="match status" value="1"/>
</dbReference>
<dbReference type="InterPro" id="IPR027417">
    <property type="entry name" value="P-loop_NTPase"/>
</dbReference>
<evidence type="ECO:0000313" key="6">
    <source>
        <dbReference type="EMBL" id="KAH7095491.1"/>
    </source>
</evidence>
<dbReference type="InterPro" id="IPR036770">
    <property type="entry name" value="Ankyrin_rpt-contain_sf"/>
</dbReference>
<reference evidence="6" key="1">
    <citation type="journal article" date="2021" name="Nat. Commun.">
        <title>Genetic determinants of endophytism in the Arabidopsis root mycobiome.</title>
        <authorList>
            <person name="Mesny F."/>
            <person name="Miyauchi S."/>
            <person name="Thiergart T."/>
            <person name="Pickel B."/>
            <person name="Atanasova L."/>
            <person name="Karlsson M."/>
            <person name="Huettel B."/>
            <person name="Barry K.W."/>
            <person name="Haridas S."/>
            <person name="Chen C."/>
            <person name="Bauer D."/>
            <person name="Andreopoulos W."/>
            <person name="Pangilinan J."/>
            <person name="LaButti K."/>
            <person name="Riley R."/>
            <person name="Lipzen A."/>
            <person name="Clum A."/>
            <person name="Drula E."/>
            <person name="Henrissat B."/>
            <person name="Kohler A."/>
            <person name="Grigoriev I.V."/>
            <person name="Martin F.M."/>
            <person name="Hacquard S."/>
        </authorList>
    </citation>
    <scope>NUCLEOTIDE SEQUENCE</scope>
    <source>
        <strain evidence="6">MPI-SDFR-AT-0120</strain>
    </source>
</reference>
<dbReference type="AlphaFoldDB" id="A0A8K0RKJ5"/>
<comment type="caution">
    <text evidence="6">The sequence shown here is derived from an EMBL/GenBank/DDBJ whole genome shotgun (WGS) entry which is preliminary data.</text>
</comment>
<dbReference type="PROSITE" id="PS50297">
    <property type="entry name" value="ANK_REP_REGION"/>
    <property type="match status" value="2"/>
</dbReference>
<protein>
    <recommendedName>
        <fullName evidence="8">NACHT domain-containing protein</fullName>
    </recommendedName>
</protein>
<proteinExistence type="predicted"/>
<keyword evidence="2" id="KW-0040">ANK repeat</keyword>
<dbReference type="Proteomes" id="UP000813461">
    <property type="component" value="Unassembled WGS sequence"/>
</dbReference>
<dbReference type="InterPro" id="IPR056884">
    <property type="entry name" value="NPHP3-like_N"/>
</dbReference>
<dbReference type="EMBL" id="JAGMVJ010000001">
    <property type="protein sequence ID" value="KAH7095491.1"/>
    <property type="molecule type" value="Genomic_DNA"/>
</dbReference>
<dbReference type="OrthoDB" id="194358at2759"/>
<feature type="repeat" description="ANK" evidence="2">
    <location>
        <begin position="616"/>
        <end position="649"/>
    </location>
</feature>
<dbReference type="PANTHER" id="PTHR10039:SF14">
    <property type="entry name" value="NACHT DOMAIN-CONTAINING PROTEIN"/>
    <property type="match status" value="1"/>
</dbReference>
<dbReference type="InterPro" id="IPR054471">
    <property type="entry name" value="GPIID_WHD"/>
</dbReference>
<evidence type="ECO:0000259" key="5">
    <source>
        <dbReference type="Pfam" id="PF24883"/>
    </source>
</evidence>
<evidence type="ECO:0008006" key="8">
    <source>
        <dbReference type="Google" id="ProtNLM"/>
    </source>
</evidence>
<evidence type="ECO:0000256" key="1">
    <source>
        <dbReference type="ARBA" id="ARBA00022737"/>
    </source>
</evidence>
<name>A0A8K0RKJ5_9PLEO</name>
<evidence type="ECO:0000259" key="4">
    <source>
        <dbReference type="Pfam" id="PF22939"/>
    </source>
</evidence>
<feature type="domain" description="Nephrocystin 3-like N-terminal" evidence="5">
    <location>
        <begin position="16"/>
        <end position="174"/>
    </location>
</feature>
<evidence type="ECO:0000313" key="7">
    <source>
        <dbReference type="Proteomes" id="UP000813461"/>
    </source>
</evidence>
<feature type="repeat" description="ANK" evidence="2">
    <location>
        <begin position="650"/>
        <end position="674"/>
    </location>
</feature>
<evidence type="ECO:0000256" key="2">
    <source>
        <dbReference type="PROSITE-ProRule" id="PRU00023"/>
    </source>
</evidence>
<feature type="region of interest" description="Disordered" evidence="3">
    <location>
        <begin position="831"/>
        <end position="861"/>
    </location>
</feature>
<dbReference type="PANTHER" id="PTHR10039">
    <property type="entry name" value="AMELOGENIN"/>
    <property type="match status" value="1"/>
</dbReference>